<dbReference type="InterPro" id="IPR024731">
    <property type="entry name" value="NELL2-like_EGF"/>
</dbReference>
<dbReference type="PANTHER" id="PTHR24039:SF28">
    <property type="entry name" value="EGF-LIKE DOMAIN-CONTAINING PROTEIN"/>
    <property type="match status" value="1"/>
</dbReference>
<gene>
    <name evidence="8" type="ORF">PACLA_8A045152</name>
</gene>
<dbReference type="FunFam" id="2.10.25.10:FF:000038">
    <property type="entry name" value="Fibrillin 2"/>
    <property type="match status" value="1"/>
</dbReference>
<dbReference type="PROSITE" id="PS50026">
    <property type="entry name" value="EGF_3"/>
    <property type="match status" value="3"/>
</dbReference>
<evidence type="ECO:0000256" key="6">
    <source>
        <dbReference type="ARBA" id="ARBA00023180"/>
    </source>
</evidence>
<dbReference type="AlphaFoldDB" id="A0A7D9K440"/>
<keyword evidence="1 7" id="KW-0245">EGF-like domain</keyword>
<dbReference type="Pfam" id="PF12947">
    <property type="entry name" value="EGF_3"/>
    <property type="match status" value="3"/>
</dbReference>
<dbReference type="EMBL" id="CACRXK020026944">
    <property type="protein sequence ID" value="CAB4040547.1"/>
    <property type="molecule type" value="Genomic_DNA"/>
</dbReference>
<comment type="caution">
    <text evidence="7">Lacks conserved residue(s) required for the propagation of feature annotation.</text>
</comment>
<comment type="caution">
    <text evidence="8">The sequence shown here is derived from an EMBL/GenBank/DDBJ whole genome shotgun (WGS) entry which is preliminary data.</text>
</comment>
<accession>A0A7D9K440</accession>
<dbReference type="GO" id="GO:0005509">
    <property type="term" value="F:calcium ion binding"/>
    <property type="evidence" value="ECO:0007669"/>
    <property type="project" value="InterPro"/>
</dbReference>
<dbReference type="InterPro" id="IPR000152">
    <property type="entry name" value="EGF-type_Asp/Asn_hydroxyl_site"/>
</dbReference>
<keyword evidence="4" id="KW-0106">Calcium</keyword>
<dbReference type="FunFam" id="2.10.25.10:FF:000653">
    <property type="entry name" value="Putative Fibrillin-1"/>
    <property type="match status" value="2"/>
</dbReference>
<evidence type="ECO:0000256" key="5">
    <source>
        <dbReference type="ARBA" id="ARBA00023157"/>
    </source>
</evidence>
<evidence type="ECO:0000256" key="4">
    <source>
        <dbReference type="ARBA" id="ARBA00022837"/>
    </source>
</evidence>
<evidence type="ECO:0000313" key="8">
    <source>
        <dbReference type="EMBL" id="CAB4040547.1"/>
    </source>
</evidence>
<dbReference type="PROSITE" id="PS01186">
    <property type="entry name" value="EGF_2"/>
    <property type="match status" value="2"/>
</dbReference>
<dbReference type="InterPro" id="IPR009030">
    <property type="entry name" value="Growth_fac_rcpt_cys_sf"/>
</dbReference>
<keyword evidence="3" id="KW-0677">Repeat</keyword>
<keyword evidence="6" id="KW-0325">Glycoprotein</keyword>
<feature type="non-terminal residue" evidence="8">
    <location>
        <position position="195"/>
    </location>
</feature>
<dbReference type="OrthoDB" id="5977590at2759"/>
<name>A0A7D9K440_PARCT</name>
<feature type="non-terminal residue" evidence="8">
    <location>
        <position position="1"/>
    </location>
</feature>
<dbReference type="Gene3D" id="2.10.25.10">
    <property type="entry name" value="Laminin"/>
    <property type="match status" value="3"/>
</dbReference>
<proteinExistence type="predicted"/>
<evidence type="ECO:0000256" key="3">
    <source>
        <dbReference type="ARBA" id="ARBA00022737"/>
    </source>
</evidence>
<keyword evidence="9" id="KW-1185">Reference proteome</keyword>
<dbReference type="InterPro" id="IPR018097">
    <property type="entry name" value="EGF_Ca-bd_CS"/>
</dbReference>
<evidence type="ECO:0000313" key="9">
    <source>
        <dbReference type="Proteomes" id="UP001152795"/>
    </source>
</evidence>
<evidence type="ECO:0000256" key="1">
    <source>
        <dbReference type="ARBA" id="ARBA00022536"/>
    </source>
</evidence>
<organism evidence="8 9">
    <name type="scientific">Paramuricea clavata</name>
    <name type="common">Red gorgonian</name>
    <name type="synonym">Violescent sea-whip</name>
    <dbReference type="NCBI Taxonomy" id="317549"/>
    <lineage>
        <taxon>Eukaryota</taxon>
        <taxon>Metazoa</taxon>
        <taxon>Cnidaria</taxon>
        <taxon>Anthozoa</taxon>
        <taxon>Octocorallia</taxon>
        <taxon>Malacalcyonacea</taxon>
        <taxon>Plexauridae</taxon>
        <taxon>Paramuricea</taxon>
    </lineage>
</organism>
<dbReference type="SMART" id="SM00179">
    <property type="entry name" value="EGF_CA"/>
    <property type="match status" value="3"/>
</dbReference>
<evidence type="ECO:0000256" key="2">
    <source>
        <dbReference type="ARBA" id="ARBA00022729"/>
    </source>
</evidence>
<dbReference type="PROSITE" id="PS00010">
    <property type="entry name" value="ASX_HYDROXYL"/>
    <property type="match status" value="3"/>
</dbReference>
<dbReference type="SMART" id="SM00181">
    <property type="entry name" value="EGF"/>
    <property type="match status" value="3"/>
</dbReference>
<keyword evidence="5" id="KW-1015">Disulfide bond</keyword>
<dbReference type="CDD" id="cd00054">
    <property type="entry name" value="EGF_CA"/>
    <property type="match status" value="2"/>
</dbReference>
<dbReference type="PANTHER" id="PTHR24039">
    <property type="entry name" value="FIBRILLIN-RELATED"/>
    <property type="match status" value="1"/>
</dbReference>
<protein>
    <submittedName>
        <fullName evidence="8">Neurogenic locus notch homolog 1-like, partial</fullName>
    </submittedName>
</protein>
<dbReference type="PROSITE" id="PS01187">
    <property type="entry name" value="EGF_CA"/>
    <property type="match status" value="1"/>
</dbReference>
<sequence length="195" mass="21911">TDSMMKFKFATRNLSRSYNYNSSNCLLKIYAYPGNESKYHKNECLENSHDCDINAICTNTEGSFNCSCKNGYRGNGTSCKVLVIFNFHSCRIVIVVDAESFLNCIILVYEFKIHINECLENTHDCDKNTTCTNTEGSFNCSCKNGYRGNGTLCKDKNECLENSHDCDINAICTNTEGYFNCSCKNGYRGNGTSCK</sequence>
<keyword evidence="2" id="KW-0732">Signal</keyword>
<reference evidence="8" key="1">
    <citation type="submission" date="2020-04" db="EMBL/GenBank/DDBJ databases">
        <authorList>
            <person name="Alioto T."/>
            <person name="Alioto T."/>
            <person name="Gomez Garrido J."/>
        </authorList>
    </citation>
    <scope>NUCLEOTIDE SEQUENCE</scope>
    <source>
        <strain evidence="8">A484AB</strain>
    </source>
</reference>
<dbReference type="InterPro" id="IPR000742">
    <property type="entry name" value="EGF"/>
</dbReference>
<evidence type="ECO:0000256" key="7">
    <source>
        <dbReference type="PROSITE-ProRule" id="PRU00076"/>
    </source>
</evidence>
<dbReference type="InterPro" id="IPR001881">
    <property type="entry name" value="EGF-like_Ca-bd_dom"/>
</dbReference>
<dbReference type="SUPFAM" id="SSF57184">
    <property type="entry name" value="Growth factor receptor domain"/>
    <property type="match status" value="1"/>
</dbReference>
<dbReference type="Proteomes" id="UP001152795">
    <property type="component" value="Unassembled WGS sequence"/>
</dbReference>